<evidence type="ECO:0000313" key="2">
    <source>
        <dbReference type="Proteomes" id="UP000439903"/>
    </source>
</evidence>
<evidence type="ECO:0000313" key="1">
    <source>
        <dbReference type="EMBL" id="KAF0488587.1"/>
    </source>
</evidence>
<gene>
    <name evidence="1" type="ORF">F8M41_022251</name>
</gene>
<name>A0A8H4EI74_GIGMA</name>
<dbReference type="AlphaFoldDB" id="A0A8H4EI74"/>
<comment type="caution">
    <text evidence="1">The sequence shown here is derived from an EMBL/GenBank/DDBJ whole genome shotgun (WGS) entry which is preliminary data.</text>
</comment>
<dbReference type="EMBL" id="WTPW01000682">
    <property type="protein sequence ID" value="KAF0488587.1"/>
    <property type="molecule type" value="Genomic_DNA"/>
</dbReference>
<organism evidence="1 2">
    <name type="scientific">Gigaspora margarita</name>
    <dbReference type="NCBI Taxonomy" id="4874"/>
    <lineage>
        <taxon>Eukaryota</taxon>
        <taxon>Fungi</taxon>
        <taxon>Fungi incertae sedis</taxon>
        <taxon>Mucoromycota</taxon>
        <taxon>Glomeromycotina</taxon>
        <taxon>Glomeromycetes</taxon>
        <taxon>Diversisporales</taxon>
        <taxon>Gigasporaceae</taxon>
        <taxon>Gigaspora</taxon>
    </lineage>
</organism>
<reference evidence="1 2" key="1">
    <citation type="journal article" date="2019" name="Environ. Microbiol.">
        <title>At the nexus of three kingdoms: the genome of the mycorrhizal fungus Gigaspora margarita provides insights into plant, endobacterial and fungal interactions.</title>
        <authorList>
            <person name="Venice F."/>
            <person name="Ghignone S."/>
            <person name="Salvioli di Fossalunga A."/>
            <person name="Amselem J."/>
            <person name="Novero M."/>
            <person name="Xianan X."/>
            <person name="Sedzielewska Toro K."/>
            <person name="Morin E."/>
            <person name="Lipzen A."/>
            <person name="Grigoriev I.V."/>
            <person name="Henrissat B."/>
            <person name="Martin F.M."/>
            <person name="Bonfante P."/>
        </authorList>
    </citation>
    <scope>NUCLEOTIDE SEQUENCE [LARGE SCALE GENOMIC DNA]</scope>
    <source>
        <strain evidence="1 2">BEG34</strain>
    </source>
</reference>
<protein>
    <submittedName>
        <fullName evidence="1">Uncharacterized protein</fullName>
    </submittedName>
</protein>
<sequence length="79" mass="9313">MEVQQTDPKSTTHQYYFNIFSEEETSCKGVLRAISLLTPISEEKHQELDGKYLCQTHYNYEVVNKAHYQAHQIKLNEHV</sequence>
<proteinExistence type="predicted"/>
<keyword evidence="2" id="KW-1185">Reference proteome</keyword>
<dbReference type="OrthoDB" id="2362701at2759"/>
<dbReference type="Proteomes" id="UP000439903">
    <property type="component" value="Unassembled WGS sequence"/>
</dbReference>
<accession>A0A8H4EI74</accession>